<evidence type="ECO:0000313" key="1">
    <source>
        <dbReference type="EMBL" id="TWT37068.1"/>
    </source>
</evidence>
<dbReference type="RefSeq" id="WP_146564428.1">
    <property type="nucleotide sequence ID" value="NZ_SIHJ01000001.1"/>
</dbReference>
<organism evidence="1 2">
    <name type="scientific">Posidoniimonas corsicana</name>
    <dbReference type="NCBI Taxonomy" id="1938618"/>
    <lineage>
        <taxon>Bacteria</taxon>
        <taxon>Pseudomonadati</taxon>
        <taxon>Planctomycetota</taxon>
        <taxon>Planctomycetia</taxon>
        <taxon>Pirellulales</taxon>
        <taxon>Lacipirellulaceae</taxon>
        <taxon>Posidoniimonas</taxon>
    </lineage>
</organism>
<evidence type="ECO:0000313" key="2">
    <source>
        <dbReference type="Proteomes" id="UP000316714"/>
    </source>
</evidence>
<keyword evidence="2" id="KW-1185">Reference proteome</keyword>
<dbReference type="Proteomes" id="UP000316714">
    <property type="component" value="Unassembled WGS sequence"/>
</dbReference>
<gene>
    <name evidence="1" type="ORF">KOR34_20150</name>
</gene>
<reference evidence="1 2" key="1">
    <citation type="submission" date="2019-02" db="EMBL/GenBank/DDBJ databases">
        <title>Deep-cultivation of Planctomycetes and their phenomic and genomic characterization uncovers novel biology.</title>
        <authorList>
            <person name="Wiegand S."/>
            <person name="Jogler M."/>
            <person name="Boedeker C."/>
            <person name="Pinto D."/>
            <person name="Vollmers J."/>
            <person name="Rivas-Marin E."/>
            <person name="Kohn T."/>
            <person name="Peeters S.H."/>
            <person name="Heuer A."/>
            <person name="Rast P."/>
            <person name="Oberbeckmann S."/>
            <person name="Bunk B."/>
            <person name="Jeske O."/>
            <person name="Meyerdierks A."/>
            <person name="Storesund J.E."/>
            <person name="Kallscheuer N."/>
            <person name="Luecker S."/>
            <person name="Lage O.M."/>
            <person name="Pohl T."/>
            <person name="Merkel B.J."/>
            <person name="Hornburger P."/>
            <person name="Mueller R.-W."/>
            <person name="Bruemmer F."/>
            <person name="Labrenz M."/>
            <person name="Spormann A.M."/>
            <person name="Op Den Camp H."/>
            <person name="Overmann J."/>
            <person name="Amann R."/>
            <person name="Jetten M.S.M."/>
            <person name="Mascher T."/>
            <person name="Medema M.H."/>
            <person name="Devos D.P."/>
            <person name="Kaster A.-K."/>
            <person name="Ovreas L."/>
            <person name="Rohde M."/>
            <person name="Galperin M.Y."/>
            <person name="Jogler C."/>
        </authorList>
    </citation>
    <scope>NUCLEOTIDE SEQUENCE [LARGE SCALE GENOMIC DNA]</scope>
    <source>
        <strain evidence="1 2">KOR34</strain>
    </source>
</reference>
<name>A0A5C5VEL1_9BACT</name>
<dbReference type="OrthoDB" id="281424at2"/>
<dbReference type="EMBL" id="SIHJ01000001">
    <property type="protein sequence ID" value="TWT37068.1"/>
    <property type="molecule type" value="Genomic_DNA"/>
</dbReference>
<comment type="caution">
    <text evidence="1">The sequence shown here is derived from an EMBL/GenBank/DDBJ whole genome shotgun (WGS) entry which is preliminary data.</text>
</comment>
<accession>A0A5C5VEL1</accession>
<dbReference type="AlphaFoldDB" id="A0A5C5VEL1"/>
<sequence length="92" mass="10293">MVAEKTIRCAVVCVDAEMTGMNVPDQSRFRPSDLVPWADPYIASLVRKLQREVREEREAISSANEAAPCDLPLGRWEPLDWEGEASSAVLDF</sequence>
<proteinExistence type="predicted"/>
<protein>
    <submittedName>
        <fullName evidence="1">Uncharacterized protein</fullName>
    </submittedName>
</protein>